<evidence type="ECO:0000256" key="5">
    <source>
        <dbReference type="ARBA" id="ARBA00022475"/>
    </source>
</evidence>
<gene>
    <name evidence="15" type="primary">exbB</name>
    <name evidence="15" type="ORF">NCTC13336_02202</name>
</gene>
<evidence type="ECO:0000256" key="7">
    <source>
        <dbReference type="ARBA" id="ARBA00022692"/>
    </source>
</evidence>
<dbReference type="OrthoDB" id="9805133at2"/>
<keyword evidence="10 13" id="KW-0472">Membrane</keyword>
<evidence type="ECO:0000256" key="9">
    <source>
        <dbReference type="ARBA" id="ARBA00022989"/>
    </source>
</evidence>
<protein>
    <recommendedName>
        <fullName evidence="3">Biopolymer transport protein ExbB</fullName>
    </recommendedName>
</protein>
<organism evidence="15 16">
    <name type="scientific">Kingella potus</name>
    <dbReference type="NCBI Taxonomy" id="265175"/>
    <lineage>
        <taxon>Bacteria</taxon>
        <taxon>Pseudomonadati</taxon>
        <taxon>Pseudomonadota</taxon>
        <taxon>Betaproteobacteria</taxon>
        <taxon>Neisseriales</taxon>
        <taxon>Neisseriaceae</taxon>
        <taxon>Kingella</taxon>
    </lineage>
</organism>
<keyword evidence="4 12" id="KW-0813">Transport</keyword>
<dbReference type="Pfam" id="PF01618">
    <property type="entry name" value="MotA_ExbB"/>
    <property type="match status" value="1"/>
</dbReference>
<keyword evidence="6" id="KW-0997">Cell inner membrane</keyword>
<accession>A0A377R4X2</accession>
<reference evidence="15 16" key="1">
    <citation type="submission" date="2018-06" db="EMBL/GenBank/DDBJ databases">
        <authorList>
            <consortium name="Pathogen Informatics"/>
            <person name="Doyle S."/>
        </authorList>
    </citation>
    <scope>NUCLEOTIDE SEQUENCE [LARGE SCALE GENOMIC DNA]</scope>
    <source>
        <strain evidence="15 16">NCTC13336</strain>
    </source>
</reference>
<keyword evidence="16" id="KW-1185">Reference proteome</keyword>
<feature type="transmembrane region" description="Helical" evidence="13">
    <location>
        <begin position="171"/>
        <end position="192"/>
    </location>
</feature>
<proteinExistence type="inferred from homology"/>
<keyword evidence="5" id="KW-1003">Cell membrane</keyword>
<evidence type="ECO:0000256" key="3">
    <source>
        <dbReference type="ARBA" id="ARBA00022093"/>
    </source>
</evidence>
<feature type="transmembrane region" description="Helical" evidence="13">
    <location>
        <begin position="124"/>
        <end position="146"/>
    </location>
</feature>
<dbReference type="InterPro" id="IPR002898">
    <property type="entry name" value="MotA_ExbB_proton_chnl"/>
</dbReference>
<evidence type="ECO:0000256" key="2">
    <source>
        <dbReference type="ARBA" id="ARBA00011471"/>
    </source>
</evidence>
<comment type="function">
    <text evidence="11">Involved in the TonB-dependent energy-dependent transport of various receptor-bound substrates. Protects ExbD from proteolytic degradation and functionally stabilizes TonB.</text>
</comment>
<dbReference type="PANTHER" id="PTHR30625">
    <property type="entry name" value="PROTEIN TOLQ"/>
    <property type="match status" value="1"/>
</dbReference>
<feature type="transmembrane region" description="Helical" evidence="13">
    <location>
        <begin position="12"/>
        <end position="34"/>
    </location>
</feature>
<evidence type="ECO:0000256" key="13">
    <source>
        <dbReference type="SAM" id="Phobius"/>
    </source>
</evidence>
<dbReference type="RefSeq" id="WP_115309165.1">
    <property type="nucleotide sequence ID" value="NZ_CP091516.1"/>
</dbReference>
<evidence type="ECO:0000256" key="4">
    <source>
        <dbReference type="ARBA" id="ARBA00022448"/>
    </source>
</evidence>
<evidence type="ECO:0000256" key="10">
    <source>
        <dbReference type="ARBA" id="ARBA00023136"/>
    </source>
</evidence>
<dbReference type="EMBL" id="UGJJ01000003">
    <property type="protein sequence ID" value="STR03284.1"/>
    <property type="molecule type" value="Genomic_DNA"/>
</dbReference>
<comment type="similarity">
    <text evidence="12">Belongs to the exbB/tolQ family.</text>
</comment>
<dbReference type="PANTHER" id="PTHR30625:SF14">
    <property type="entry name" value="BIOPOLYMER TRANSPORT PROTEIN EXBB"/>
    <property type="match status" value="1"/>
</dbReference>
<sequence length="220" mass="23848">MNLLHVFEQGDFVLITAFIILIIMSMATWTVMIVRAIKLRRAKAGNARVKDLIWSAKSLDEAVKIAREHESPMSDILLDAVKTDEIFHRNKDANLASGVPFGPYLMRQIQYNIGQIMRRFDGGLTALASIGSSAPFIGLFGTVWGIHKALLNIGQSGQVSIAAVAGPIGEALIATAVGLFAAIPAVLAYNFLVRGNKTLLQDLNAFGHDLHAQILNKNGE</sequence>
<evidence type="ECO:0000256" key="12">
    <source>
        <dbReference type="RuleBase" id="RU004057"/>
    </source>
</evidence>
<dbReference type="InterPro" id="IPR050790">
    <property type="entry name" value="ExbB/TolQ_transport"/>
</dbReference>
<evidence type="ECO:0000256" key="1">
    <source>
        <dbReference type="ARBA" id="ARBA00004429"/>
    </source>
</evidence>
<keyword evidence="9 13" id="KW-1133">Transmembrane helix</keyword>
<dbReference type="Proteomes" id="UP000254293">
    <property type="component" value="Unassembled WGS sequence"/>
</dbReference>
<evidence type="ECO:0000256" key="6">
    <source>
        <dbReference type="ARBA" id="ARBA00022519"/>
    </source>
</evidence>
<dbReference type="GO" id="GO:0017038">
    <property type="term" value="P:protein import"/>
    <property type="evidence" value="ECO:0007669"/>
    <property type="project" value="TreeGrafter"/>
</dbReference>
<comment type="subunit">
    <text evidence="2">The accessory proteins ExbB and ExbD seem to form a complex with TonB.</text>
</comment>
<keyword evidence="8 12" id="KW-0653">Protein transport</keyword>
<evidence type="ECO:0000313" key="16">
    <source>
        <dbReference type="Proteomes" id="UP000254293"/>
    </source>
</evidence>
<evidence type="ECO:0000259" key="14">
    <source>
        <dbReference type="Pfam" id="PF01618"/>
    </source>
</evidence>
<evidence type="ECO:0000256" key="11">
    <source>
        <dbReference type="ARBA" id="ARBA00024816"/>
    </source>
</evidence>
<feature type="domain" description="MotA/TolQ/ExbB proton channel" evidence="14">
    <location>
        <begin position="106"/>
        <end position="203"/>
    </location>
</feature>
<dbReference type="AlphaFoldDB" id="A0A377R4X2"/>
<name>A0A377R4X2_9NEIS</name>
<evidence type="ECO:0000313" key="15">
    <source>
        <dbReference type="EMBL" id="STR03284.1"/>
    </source>
</evidence>
<comment type="subcellular location">
    <subcellularLocation>
        <location evidence="1">Cell inner membrane</location>
        <topology evidence="1">Multi-pass membrane protein</topology>
    </subcellularLocation>
    <subcellularLocation>
        <location evidence="12">Membrane</location>
        <topology evidence="12">Multi-pass membrane protein</topology>
    </subcellularLocation>
</comment>
<dbReference type="GO" id="GO:0005886">
    <property type="term" value="C:plasma membrane"/>
    <property type="evidence" value="ECO:0007669"/>
    <property type="project" value="UniProtKB-SubCell"/>
</dbReference>
<keyword evidence="7 13" id="KW-0812">Transmembrane</keyword>
<evidence type="ECO:0000256" key="8">
    <source>
        <dbReference type="ARBA" id="ARBA00022927"/>
    </source>
</evidence>